<evidence type="ECO:0000256" key="2">
    <source>
        <dbReference type="ARBA" id="ARBA00023015"/>
    </source>
</evidence>
<name>A0A8B8K183_ABRPR</name>
<dbReference type="FunFam" id="1.10.10.60:FF:000154">
    <property type="entry name" value="Transcription factor SRM1"/>
    <property type="match status" value="1"/>
</dbReference>
<feature type="domain" description="Myb-like" evidence="6">
    <location>
        <begin position="9"/>
        <end position="63"/>
    </location>
</feature>
<feature type="region of interest" description="Disordered" evidence="5">
    <location>
        <begin position="74"/>
        <end position="105"/>
    </location>
</feature>
<dbReference type="OrthoDB" id="118550at2759"/>
<dbReference type="PANTHER" id="PTHR43952">
    <property type="entry name" value="MYB FAMILY TRANSCRIPTION FACTOR-RELATED"/>
    <property type="match status" value="1"/>
</dbReference>
<evidence type="ECO:0000313" key="8">
    <source>
        <dbReference type="Proteomes" id="UP000694853"/>
    </source>
</evidence>
<dbReference type="InterPro" id="IPR017884">
    <property type="entry name" value="SANT_dom"/>
</dbReference>
<protein>
    <submittedName>
        <fullName evidence="9">Protein RADIALIS-like 3</fullName>
    </submittedName>
</protein>
<dbReference type="Gene3D" id="1.10.10.60">
    <property type="entry name" value="Homeodomain-like"/>
    <property type="match status" value="1"/>
</dbReference>
<dbReference type="InterPro" id="IPR044636">
    <property type="entry name" value="RADIALIS-like"/>
</dbReference>
<evidence type="ECO:0000313" key="9">
    <source>
        <dbReference type="RefSeq" id="XP_027337537.1"/>
    </source>
</evidence>
<dbReference type="SUPFAM" id="SSF46689">
    <property type="entry name" value="Homeodomain-like"/>
    <property type="match status" value="1"/>
</dbReference>
<organism evidence="8 9">
    <name type="scientific">Abrus precatorius</name>
    <name type="common">Indian licorice</name>
    <name type="synonym">Glycine abrus</name>
    <dbReference type="NCBI Taxonomy" id="3816"/>
    <lineage>
        <taxon>Eukaryota</taxon>
        <taxon>Viridiplantae</taxon>
        <taxon>Streptophyta</taxon>
        <taxon>Embryophyta</taxon>
        <taxon>Tracheophyta</taxon>
        <taxon>Spermatophyta</taxon>
        <taxon>Magnoliopsida</taxon>
        <taxon>eudicotyledons</taxon>
        <taxon>Gunneridae</taxon>
        <taxon>Pentapetalae</taxon>
        <taxon>rosids</taxon>
        <taxon>fabids</taxon>
        <taxon>Fabales</taxon>
        <taxon>Fabaceae</taxon>
        <taxon>Papilionoideae</taxon>
        <taxon>50 kb inversion clade</taxon>
        <taxon>NPAAA clade</taxon>
        <taxon>indigoferoid/millettioid clade</taxon>
        <taxon>Abreae</taxon>
        <taxon>Abrus</taxon>
    </lineage>
</organism>
<dbReference type="RefSeq" id="XP_027337537.1">
    <property type="nucleotide sequence ID" value="XM_027481736.1"/>
</dbReference>
<feature type="compositionally biased region" description="Polar residues" evidence="5">
    <location>
        <begin position="93"/>
        <end position="105"/>
    </location>
</feature>
<dbReference type="InterPro" id="IPR009057">
    <property type="entry name" value="Homeodomain-like_sf"/>
</dbReference>
<evidence type="ECO:0000256" key="4">
    <source>
        <dbReference type="ARBA" id="ARBA00023242"/>
    </source>
</evidence>
<evidence type="ECO:0000256" key="3">
    <source>
        <dbReference type="ARBA" id="ARBA00023163"/>
    </source>
</evidence>
<reference evidence="8" key="1">
    <citation type="journal article" date="2019" name="Toxins">
        <title>Detection of Abrin-Like and Prepropulchellin-Like Toxin Genes and Transcripts Using Whole Genome Sequencing and Full-Length Transcript Sequencing of Abrus precatorius.</title>
        <authorList>
            <person name="Hovde B.T."/>
            <person name="Daligault H.E."/>
            <person name="Hanschen E.R."/>
            <person name="Kunde Y.A."/>
            <person name="Johnson M.B."/>
            <person name="Starkenburg S.R."/>
            <person name="Johnson S.L."/>
        </authorList>
    </citation>
    <scope>NUCLEOTIDE SEQUENCE [LARGE SCALE GENOMIC DNA]</scope>
</reference>
<feature type="domain" description="SANT" evidence="7">
    <location>
        <begin position="12"/>
        <end position="67"/>
    </location>
</feature>
<dbReference type="SMART" id="SM00717">
    <property type="entry name" value="SANT"/>
    <property type="match status" value="1"/>
</dbReference>
<dbReference type="AlphaFoldDB" id="A0A8B8K183"/>
<dbReference type="Proteomes" id="UP000694853">
    <property type="component" value="Unplaced"/>
</dbReference>
<dbReference type="KEGG" id="aprc:113851269"/>
<dbReference type="GeneID" id="113851269"/>
<dbReference type="PANTHER" id="PTHR43952:SF75">
    <property type="entry name" value="PROTEIN RADIALIS-LIKE 6"/>
    <property type="match status" value="1"/>
</dbReference>
<dbReference type="Pfam" id="PF00249">
    <property type="entry name" value="Myb_DNA-binding"/>
    <property type="match status" value="1"/>
</dbReference>
<dbReference type="GO" id="GO:0003700">
    <property type="term" value="F:DNA-binding transcription factor activity"/>
    <property type="evidence" value="ECO:0007669"/>
    <property type="project" value="InterPro"/>
</dbReference>
<evidence type="ECO:0000256" key="5">
    <source>
        <dbReference type="SAM" id="MobiDB-lite"/>
    </source>
</evidence>
<sequence length="105" mass="11878">MASNSLNNGDKEDSSSWTRWQNKKFENALALYDKDTPDRWQNIAKEVGDKSVEEVKKHYAILLEDIHNIESGHFPIPDYKSSLGDDAHKKVPTKNSDQGNSKSTS</sequence>
<dbReference type="PROSITE" id="PS51293">
    <property type="entry name" value="SANT"/>
    <property type="match status" value="1"/>
</dbReference>
<evidence type="ECO:0000259" key="6">
    <source>
        <dbReference type="PROSITE" id="PS50090"/>
    </source>
</evidence>
<evidence type="ECO:0000259" key="7">
    <source>
        <dbReference type="PROSITE" id="PS51293"/>
    </source>
</evidence>
<accession>A0A8B8K183</accession>
<dbReference type="CDD" id="cd00167">
    <property type="entry name" value="SANT"/>
    <property type="match status" value="1"/>
</dbReference>
<proteinExistence type="predicted"/>
<keyword evidence="8" id="KW-1185">Reference proteome</keyword>
<keyword evidence="4" id="KW-0539">Nucleus</keyword>
<evidence type="ECO:0000256" key="1">
    <source>
        <dbReference type="ARBA" id="ARBA00004123"/>
    </source>
</evidence>
<comment type="subcellular location">
    <subcellularLocation>
        <location evidence="1">Nucleus</location>
    </subcellularLocation>
</comment>
<dbReference type="PROSITE" id="PS50090">
    <property type="entry name" value="MYB_LIKE"/>
    <property type="match status" value="1"/>
</dbReference>
<dbReference type="InterPro" id="IPR001005">
    <property type="entry name" value="SANT/Myb"/>
</dbReference>
<keyword evidence="2" id="KW-0805">Transcription regulation</keyword>
<gene>
    <name evidence="9" type="primary">LOC113851269</name>
</gene>
<keyword evidence="3" id="KW-0804">Transcription</keyword>
<reference evidence="9" key="2">
    <citation type="submission" date="2025-08" db="UniProtKB">
        <authorList>
            <consortium name="RefSeq"/>
        </authorList>
    </citation>
    <scope>IDENTIFICATION</scope>
    <source>
        <tissue evidence="9">Young leaves</tissue>
    </source>
</reference>
<dbReference type="GO" id="GO:0005634">
    <property type="term" value="C:nucleus"/>
    <property type="evidence" value="ECO:0007669"/>
    <property type="project" value="UniProtKB-SubCell"/>
</dbReference>